<dbReference type="PANTHER" id="PTHR10742:SF410">
    <property type="entry name" value="LYSINE-SPECIFIC HISTONE DEMETHYLASE 2"/>
    <property type="match status" value="1"/>
</dbReference>
<gene>
    <name evidence="2" type="ORF">BHD05_11850</name>
</gene>
<dbReference type="Proteomes" id="UP000464507">
    <property type="component" value="Chromosome"/>
</dbReference>
<dbReference type="PRINTS" id="PR00419">
    <property type="entry name" value="ADXRDTASE"/>
</dbReference>
<dbReference type="InterPro" id="IPR050281">
    <property type="entry name" value="Flavin_monoamine_oxidase"/>
</dbReference>
<dbReference type="PROSITE" id="PS51257">
    <property type="entry name" value="PROKAR_LIPOPROTEIN"/>
    <property type="match status" value="1"/>
</dbReference>
<dbReference type="OrthoDB" id="337830at2"/>
<dbReference type="InterPro" id="IPR002937">
    <property type="entry name" value="Amino_oxidase"/>
</dbReference>
<feature type="domain" description="Amine oxidase" evidence="1">
    <location>
        <begin position="42"/>
        <end position="116"/>
    </location>
</feature>
<name>A0A7L5AIT4_9MICO</name>
<proteinExistence type="predicted"/>
<sequence length="463" mass="48318">MQRRSFIFGTATGLTLVAVSACTGPEPEPRPTPTATPDDIPIPEPAGMVRSSWSADPFALGAFSYLGVGSNPDQRDALARSVADRVFFAGEATSTTQPGTVAGAWGSGQRAAEEIIAVAEPTERIAVIGAGAAGAAAARSLVDAGFEVTVLEASERVGGRIKTVASDDWVVPVELGAGRFDSATSPEIVAELSRLDIETQELDPTRAIRTPEGVELDESTVGADIVAGAIAAATALPGDVTLANALDLVPPVARPEDALVGDADWLQSYLRNDVAIRFGADPDELSVRFGLADGARTTDTIVLGGFQELVTDALDSVAVWTSNVVSEVAYGDEGVSIRFATGESLQADRVVVAVPLGVLKSRNIKFEPQLPLSHTLAMIGVEVGTVDKIWLRFGEAFWNTDAVHWTVVGGDLDITSWINLEPATGSPILIGLVGGERAAALAELDDEEVILRARASLEPFSPA</sequence>
<evidence type="ECO:0000313" key="2">
    <source>
        <dbReference type="EMBL" id="QHO70237.1"/>
    </source>
</evidence>
<dbReference type="GO" id="GO:0016491">
    <property type="term" value="F:oxidoreductase activity"/>
    <property type="evidence" value="ECO:0007669"/>
    <property type="project" value="InterPro"/>
</dbReference>
<dbReference type="SUPFAM" id="SSF51905">
    <property type="entry name" value="FAD/NAD(P)-binding domain"/>
    <property type="match status" value="2"/>
</dbReference>
<keyword evidence="3" id="KW-1185">Reference proteome</keyword>
<evidence type="ECO:0000313" key="3">
    <source>
        <dbReference type="Proteomes" id="UP000464507"/>
    </source>
</evidence>
<reference evidence="2 3" key="1">
    <citation type="submission" date="2016-09" db="EMBL/GenBank/DDBJ databases">
        <title>Complete genome sequence of microbes from the polar regions.</title>
        <authorList>
            <person name="Liao L."/>
            <person name="Chen B."/>
        </authorList>
    </citation>
    <scope>NUCLEOTIDE SEQUENCE [LARGE SCALE GENOMIC DNA]</scope>
    <source>
        <strain evidence="2 3">ZS314</strain>
    </source>
</reference>
<dbReference type="AlphaFoldDB" id="A0A7L5AIT4"/>
<dbReference type="Gene3D" id="3.50.50.60">
    <property type="entry name" value="FAD/NAD(P)-binding domain"/>
    <property type="match status" value="2"/>
</dbReference>
<dbReference type="RefSeq" id="WP_161886623.1">
    <property type="nucleotide sequence ID" value="NZ_CP017146.1"/>
</dbReference>
<dbReference type="EMBL" id="CP017146">
    <property type="protein sequence ID" value="QHO70237.1"/>
    <property type="molecule type" value="Genomic_DNA"/>
</dbReference>
<feature type="domain" description="Amine oxidase" evidence="1">
    <location>
        <begin position="298"/>
        <end position="458"/>
    </location>
</feature>
<evidence type="ECO:0000259" key="1">
    <source>
        <dbReference type="Pfam" id="PF01593"/>
    </source>
</evidence>
<accession>A0A7L5AIT4</accession>
<protein>
    <recommendedName>
        <fullName evidence="1">Amine oxidase domain-containing protein</fullName>
    </recommendedName>
</protein>
<dbReference type="Pfam" id="PF01593">
    <property type="entry name" value="Amino_oxidase"/>
    <property type="match status" value="3"/>
</dbReference>
<dbReference type="PANTHER" id="PTHR10742">
    <property type="entry name" value="FLAVIN MONOAMINE OXIDASE"/>
    <property type="match status" value="1"/>
</dbReference>
<dbReference type="SUPFAM" id="SSF54373">
    <property type="entry name" value="FAD-linked reductases, C-terminal domain"/>
    <property type="match status" value="1"/>
</dbReference>
<feature type="domain" description="Amine oxidase" evidence="1">
    <location>
        <begin position="133"/>
        <end position="204"/>
    </location>
</feature>
<dbReference type="InterPro" id="IPR036188">
    <property type="entry name" value="FAD/NAD-bd_sf"/>
</dbReference>
<dbReference type="KEGG" id="mant:BHD05_11850"/>
<organism evidence="2 3">
    <name type="scientific">Marisediminicola antarctica</name>
    <dbReference type="NCBI Taxonomy" id="674079"/>
    <lineage>
        <taxon>Bacteria</taxon>
        <taxon>Bacillati</taxon>
        <taxon>Actinomycetota</taxon>
        <taxon>Actinomycetes</taxon>
        <taxon>Micrococcales</taxon>
        <taxon>Microbacteriaceae</taxon>
        <taxon>Marisediminicola</taxon>
    </lineage>
</organism>